<keyword evidence="9" id="KW-0472">Membrane</keyword>
<reference evidence="11" key="1">
    <citation type="submission" date="2022-06" db="EMBL/GenBank/DDBJ databases">
        <title>Genome public.</title>
        <authorList>
            <person name="Sun Q."/>
        </authorList>
    </citation>
    <scope>NUCLEOTIDE SEQUENCE</scope>
    <source>
        <strain evidence="11">CWNU-1</strain>
    </source>
</reference>
<dbReference type="CDD" id="cd16917">
    <property type="entry name" value="HATPase_UhpB-NarQ-NarX-like"/>
    <property type="match status" value="1"/>
</dbReference>
<keyword evidence="6 11" id="KW-0418">Kinase</keyword>
<evidence type="ECO:0000256" key="2">
    <source>
        <dbReference type="ARBA" id="ARBA00012438"/>
    </source>
</evidence>
<evidence type="ECO:0000313" key="12">
    <source>
        <dbReference type="Proteomes" id="UP001431429"/>
    </source>
</evidence>
<dbReference type="EMBL" id="JAMQAW010000066">
    <property type="protein sequence ID" value="MCM2393244.1"/>
    <property type="molecule type" value="Genomic_DNA"/>
</dbReference>
<dbReference type="InterPro" id="IPR050482">
    <property type="entry name" value="Sensor_HK_TwoCompSys"/>
</dbReference>
<evidence type="ECO:0000256" key="5">
    <source>
        <dbReference type="ARBA" id="ARBA00022741"/>
    </source>
</evidence>
<evidence type="ECO:0000256" key="6">
    <source>
        <dbReference type="ARBA" id="ARBA00022777"/>
    </source>
</evidence>
<name>A0ABT0UXE4_9ACTN</name>
<keyword evidence="9" id="KW-1133">Transmembrane helix</keyword>
<keyword evidence="8" id="KW-0902">Two-component regulatory system</keyword>
<feature type="transmembrane region" description="Helical" evidence="9">
    <location>
        <begin position="105"/>
        <end position="126"/>
    </location>
</feature>
<accession>A0ABT0UXE4</accession>
<dbReference type="GO" id="GO:0016301">
    <property type="term" value="F:kinase activity"/>
    <property type="evidence" value="ECO:0007669"/>
    <property type="project" value="UniProtKB-KW"/>
</dbReference>
<evidence type="ECO:0000256" key="4">
    <source>
        <dbReference type="ARBA" id="ARBA00022679"/>
    </source>
</evidence>
<dbReference type="InterPro" id="IPR036890">
    <property type="entry name" value="HATPase_C_sf"/>
</dbReference>
<dbReference type="PANTHER" id="PTHR24421:SF10">
    <property type="entry name" value="NITRATE_NITRITE SENSOR PROTEIN NARQ"/>
    <property type="match status" value="1"/>
</dbReference>
<dbReference type="Pfam" id="PF07730">
    <property type="entry name" value="HisKA_3"/>
    <property type="match status" value="1"/>
</dbReference>
<evidence type="ECO:0000256" key="7">
    <source>
        <dbReference type="ARBA" id="ARBA00022840"/>
    </source>
</evidence>
<protein>
    <recommendedName>
        <fullName evidence="2">histidine kinase</fullName>
        <ecNumber evidence="2">2.7.13.3</ecNumber>
    </recommendedName>
</protein>
<dbReference type="SMART" id="SM00387">
    <property type="entry name" value="HATPase_c"/>
    <property type="match status" value="1"/>
</dbReference>
<proteinExistence type="predicted"/>
<dbReference type="PROSITE" id="PS50109">
    <property type="entry name" value="HIS_KIN"/>
    <property type="match status" value="1"/>
</dbReference>
<comment type="catalytic activity">
    <reaction evidence="1">
        <text>ATP + protein L-histidine = ADP + protein N-phospho-L-histidine.</text>
        <dbReference type="EC" id="2.7.13.3"/>
    </reaction>
</comment>
<dbReference type="InterPro" id="IPR005467">
    <property type="entry name" value="His_kinase_dom"/>
</dbReference>
<evidence type="ECO:0000313" key="11">
    <source>
        <dbReference type="EMBL" id="MCM2393244.1"/>
    </source>
</evidence>
<keyword evidence="9" id="KW-0812">Transmembrane</keyword>
<comment type="caution">
    <text evidence="11">The sequence shown here is derived from an EMBL/GenBank/DDBJ whole genome shotgun (WGS) entry which is preliminary data.</text>
</comment>
<feature type="transmembrane region" description="Helical" evidence="9">
    <location>
        <begin position="157"/>
        <end position="176"/>
    </location>
</feature>
<dbReference type="Gene3D" id="1.20.5.1930">
    <property type="match status" value="1"/>
</dbReference>
<organism evidence="11 12">
    <name type="scientific">Streptomyces albipurpureus</name>
    <dbReference type="NCBI Taxonomy" id="2897419"/>
    <lineage>
        <taxon>Bacteria</taxon>
        <taxon>Bacillati</taxon>
        <taxon>Actinomycetota</taxon>
        <taxon>Actinomycetes</taxon>
        <taxon>Kitasatosporales</taxon>
        <taxon>Streptomycetaceae</taxon>
        <taxon>Streptomyces</taxon>
    </lineage>
</organism>
<sequence>MGPAPRTAVAVRLRDAWPDRRELRRLAGERGAMSPALGWLRNDVLVALVVVLEIVDYAGSSWSVGKQISPVAVALLTLSALPLLVRRRHPRETLAAVLTLQTIASLAVPMAHGNGVPVIFALYAVARLCPPRTVALAWAAALPVLVFRGLWNGMGIAVMAGEAANSIAVIAVALWVRKWRRQVDLNRELLADRAVAEERRRIARELHDVVAHHITTMYLMSGGARTHLDQDPETSREALVTLEASARTALREMRQMLGVLRGNDVYEEAPSQPQPGVRDIDGLITESRASGLSARLVVTGEQFPLPVTVGLTLYRIAQEALTNVRKHAGDASADVHLVYRPDRVTLEVTDDGNGSHRARGGTGGGYGLVGMRERVAVHGGSLEVGSREEGGFRVAAEVPLPRHDDDQGVRVR</sequence>
<dbReference type="SUPFAM" id="SSF55874">
    <property type="entry name" value="ATPase domain of HSP90 chaperone/DNA topoisomerase II/histidine kinase"/>
    <property type="match status" value="1"/>
</dbReference>
<dbReference type="InterPro" id="IPR003594">
    <property type="entry name" value="HATPase_dom"/>
</dbReference>
<gene>
    <name evidence="11" type="ORF">NBG84_34065</name>
</gene>
<dbReference type="InterPro" id="IPR011712">
    <property type="entry name" value="Sig_transdc_His_kin_sub3_dim/P"/>
</dbReference>
<dbReference type="Proteomes" id="UP001431429">
    <property type="component" value="Unassembled WGS sequence"/>
</dbReference>
<dbReference type="PANTHER" id="PTHR24421">
    <property type="entry name" value="NITRATE/NITRITE SENSOR PROTEIN NARX-RELATED"/>
    <property type="match status" value="1"/>
</dbReference>
<keyword evidence="12" id="KW-1185">Reference proteome</keyword>
<evidence type="ECO:0000259" key="10">
    <source>
        <dbReference type="PROSITE" id="PS50109"/>
    </source>
</evidence>
<dbReference type="Gene3D" id="3.30.565.10">
    <property type="entry name" value="Histidine kinase-like ATPase, C-terminal domain"/>
    <property type="match status" value="1"/>
</dbReference>
<evidence type="ECO:0000256" key="9">
    <source>
        <dbReference type="SAM" id="Phobius"/>
    </source>
</evidence>
<dbReference type="EC" id="2.7.13.3" evidence="2"/>
<keyword evidence="5" id="KW-0547">Nucleotide-binding</keyword>
<keyword evidence="3" id="KW-0597">Phosphoprotein</keyword>
<dbReference type="Pfam" id="PF02518">
    <property type="entry name" value="HATPase_c"/>
    <property type="match status" value="1"/>
</dbReference>
<keyword evidence="4" id="KW-0808">Transferase</keyword>
<dbReference type="RefSeq" id="WP_250923547.1">
    <property type="nucleotide sequence ID" value="NZ_JAMQAW010000066.1"/>
</dbReference>
<evidence type="ECO:0000256" key="1">
    <source>
        <dbReference type="ARBA" id="ARBA00000085"/>
    </source>
</evidence>
<keyword evidence="7" id="KW-0067">ATP-binding</keyword>
<evidence type="ECO:0000256" key="8">
    <source>
        <dbReference type="ARBA" id="ARBA00023012"/>
    </source>
</evidence>
<feature type="transmembrane region" description="Helical" evidence="9">
    <location>
        <begin position="133"/>
        <end position="151"/>
    </location>
</feature>
<evidence type="ECO:0000256" key="3">
    <source>
        <dbReference type="ARBA" id="ARBA00022553"/>
    </source>
</evidence>
<feature type="domain" description="Histidine kinase" evidence="10">
    <location>
        <begin position="313"/>
        <end position="402"/>
    </location>
</feature>